<feature type="compositionally biased region" description="Low complexity" evidence="1">
    <location>
        <begin position="130"/>
        <end position="144"/>
    </location>
</feature>
<sequence length="485" mass="51323">MPSPTPEQMAFAKQLQQEFRGRGSSRGGSSLRGRGNGPITAGPRSERQAYPPVRSNAMVRPMPAANHAGFQRPMPPAADVQRAPIKINKDLSDWVDGGKPSKPVNPEPSASAPAVSQPAVDSQPPHLARKAAVVAQAPATTHTVNSTKETVAPKTSHSIVAGAPEPSAAYHQPEAPVKQKPDGQDKSEAYSTHNGLHQSIWAGQGQAPEAETVKAATNKTDTNEVHLFQVTTENHATKDAVSIDRAITATPTDKIQKNDSLAGQASRLLADTAPTSSNNASGSATSTISASAHNEPGFSLADWALQILRAGKVLPPKEQTAAQLSKIKQPEKETAPHSSKGIQPEKAAAAHWSNGERADSESPTTMDMHTKICNCPKRIRPLAGLSASQFNNDADGDRQIAGLSETARRKFAVNVIKFDHPLEDCPILLKAQAEFPLSFGAIPATLDEQEDNLDVIPYQANEAEAPGKAQKVSGLGRGLNASIWA</sequence>
<dbReference type="GeneID" id="62164216"/>
<keyword evidence="3" id="KW-1185">Reference proteome</keyword>
<dbReference type="RefSeq" id="XP_038743516.1">
    <property type="nucleotide sequence ID" value="XM_038891142.1"/>
</dbReference>
<feature type="compositionally biased region" description="Low complexity" evidence="1">
    <location>
        <begin position="107"/>
        <end position="122"/>
    </location>
</feature>
<dbReference type="OrthoDB" id="4810989at2759"/>
<protein>
    <submittedName>
        <fullName evidence="2">Uncharacterized protein</fullName>
    </submittedName>
</protein>
<reference evidence="2" key="2">
    <citation type="submission" date="2020-11" db="EMBL/GenBank/DDBJ databases">
        <title>Whole genome sequencing of Colletotrichum sp.</title>
        <authorList>
            <person name="Li H."/>
        </authorList>
    </citation>
    <scope>NUCLEOTIDE SEQUENCE</scope>
    <source>
        <strain evidence="2">CkLH20</strain>
    </source>
</reference>
<feature type="region of interest" description="Disordered" evidence="1">
    <location>
        <begin position="319"/>
        <end position="365"/>
    </location>
</feature>
<evidence type="ECO:0000313" key="3">
    <source>
        <dbReference type="Proteomes" id="UP000781932"/>
    </source>
</evidence>
<organism evidence="2 3">
    <name type="scientific">Colletotrichum karsti</name>
    <dbReference type="NCBI Taxonomy" id="1095194"/>
    <lineage>
        <taxon>Eukaryota</taxon>
        <taxon>Fungi</taxon>
        <taxon>Dikarya</taxon>
        <taxon>Ascomycota</taxon>
        <taxon>Pezizomycotina</taxon>
        <taxon>Sordariomycetes</taxon>
        <taxon>Hypocreomycetidae</taxon>
        <taxon>Glomerellales</taxon>
        <taxon>Glomerellaceae</taxon>
        <taxon>Colletotrichum</taxon>
        <taxon>Colletotrichum boninense species complex</taxon>
    </lineage>
</organism>
<gene>
    <name evidence="2" type="ORF">CkaCkLH20_08427</name>
</gene>
<feature type="region of interest" description="Disordered" evidence="1">
    <location>
        <begin position="16"/>
        <end position="220"/>
    </location>
</feature>
<feature type="compositionally biased region" description="Polar residues" evidence="1">
    <location>
        <begin position="145"/>
        <end position="158"/>
    </location>
</feature>
<reference evidence="2" key="1">
    <citation type="submission" date="2020-03" db="EMBL/GenBank/DDBJ databases">
        <authorList>
            <person name="He L."/>
        </authorList>
    </citation>
    <scope>NUCLEOTIDE SEQUENCE</scope>
    <source>
        <strain evidence="2">CkLH20</strain>
    </source>
</reference>
<feature type="compositionally biased region" description="Basic and acidic residues" evidence="1">
    <location>
        <begin position="177"/>
        <end position="188"/>
    </location>
</feature>
<proteinExistence type="predicted"/>
<dbReference type="EMBL" id="JAATWM020000028">
    <property type="protein sequence ID" value="KAF9874055.1"/>
    <property type="molecule type" value="Genomic_DNA"/>
</dbReference>
<dbReference type="Proteomes" id="UP000781932">
    <property type="component" value="Unassembled WGS sequence"/>
</dbReference>
<accession>A0A9P6I1E6</accession>
<dbReference type="AlphaFoldDB" id="A0A9P6I1E6"/>
<evidence type="ECO:0000313" key="2">
    <source>
        <dbReference type="EMBL" id="KAF9874055.1"/>
    </source>
</evidence>
<name>A0A9P6I1E6_9PEZI</name>
<evidence type="ECO:0000256" key="1">
    <source>
        <dbReference type="SAM" id="MobiDB-lite"/>
    </source>
</evidence>
<comment type="caution">
    <text evidence="2">The sequence shown here is derived from an EMBL/GenBank/DDBJ whole genome shotgun (WGS) entry which is preliminary data.</text>
</comment>